<dbReference type="Proteomes" id="UP001558652">
    <property type="component" value="Unassembled WGS sequence"/>
</dbReference>
<dbReference type="AlphaFoldDB" id="A0ABD0YHS2"/>
<keyword evidence="3" id="KW-1185">Reference proteome</keyword>
<name>A0ABD0YHS2_9HEMI</name>
<evidence type="ECO:0000313" key="3">
    <source>
        <dbReference type="Proteomes" id="UP001558652"/>
    </source>
</evidence>
<reference evidence="2 3" key="1">
    <citation type="submission" date="2024-07" db="EMBL/GenBank/DDBJ databases">
        <title>Chromosome-level genome assembly of the water stick insect Ranatra chinensis (Heteroptera: Nepidae).</title>
        <authorList>
            <person name="Liu X."/>
        </authorList>
    </citation>
    <scope>NUCLEOTIDE SEQUENCE [LARGE SCALE GENOMIC DNA]</scope>
    <source>
        <strain evidence="2">Cailab_2021Rc</strain>
        <tissue evidence="2">Muscle</tissue>
    </source>
</reference>
<accession>A0ABD0YHS2</accession>
<sequence length="174" mass="19823">MPKGPEPFALRHLMGWVESGPELPPAEPGPSGVQEQRPAGDGVRRLTWGRDMVNDKCRQVVLETARTVTWTVTVGQNATDNDILTEMATFMQDDTTYCVYAERAPERELLERLFTAGRLCNTRWEGTLTRVRTVTDVTEQADIVKTYHVGKTNHRGVTETVKHLRRQYYWSAVF</sequence>
<evidence type="ECO:0008006" key="4">
    <source>
        <dbReference type="Google" id="ProtNLM"/>
    </source>
</evidence>
<comment type="caution">
    <text evidence="2">The sequence shown here is derived from an EMBL/GenBank/DDBJ whole genome shotgun (WGS) entry which is preliminary data.</text>
</comment>
<dbReference type="EMBL" id="JBFDAA010000007">
    <property type="protein sequence ID" value="KAL1130835.1"/>
    <property type="molecule type" value="Genomic_DNA"/>
</dbReference>
<gene>
    <name evidence="2" type="ORF">AAG570_012076</name>
</gene>
<organism evidence="2 3">
    <name type="scientific">Ranatra chinensis</name>
    <dbReference type="NCBI Taxonomy" id="642074"/>
    <lineage>
        <taxon>Eukaryota</taxon>
        <taxon>Metazoa</taxon>
        <taxon>Ecdysozoa</taxon>
        <taxon>Arthropoda</taxon>
        <taxon>Hexapoda</taxon>
        <taxon>Insecta</taxon>
        <taxon>Pterygota</taxon>
        <taxon>Neoptera</taxon>
        <taxon>Paraneoptera</taxon>
        <taxon>Hemiptera</taxon>
        <taxon>Heteroptera</taxon>
        <taxon>Panheteroptera</taxon>
        <taxon>Nepomorpha</taxon>
        <taxon>Nepidae</taxon>
        <taxon>Ranatrinae</taxon>
        <taxon>Ranatra</taxon>
    </lineage>
</organism>
<feature type="region of interest" description="Disordered" evidence="1">
    <location>
        <begin position="20"/>
        <end position="43"/>
    </location>
</feature>
<protein>
    <recommendedName>
        <fullName evidence="4">Integrase zinc-binding domain-containing protein</fullName>
    </recommendedName>
</protein>
<evidence type="ECO:0000256" key="1">
    <source>
        <dbReference type="SAM" id="MobiDB-lite"/>
    </source>
</evidence>
<proteinExistence type="predicted"/>
<evidence type="ECO:0000313" key="2">
    <source>
        <dbReference type="EMBL" id="KAL1130835.1"/>
    </source>
</evidence>